<keyword evidence="7" id="KW-1185">Reference proteome</keyword>
<reference evidence="6" key="1">
    <citation type="submission" date="2016-10" db="EMBL/GenBank/DDBJ databases">
        <authorList>
            <person name="Benchimol M."/>
            <person name="Almeida L.G."/>
            <person name="Vasconcelos A.T."/>
            <person name="Perreira-Neves A."/>
            <person name="Rosa I.A."/>
            <person name="Tasca T."/>
            <person name="Bogo M.R."/>
            <person name="de Souza W."/>
        </authorList>
    </citation>
    <scope>NUCLEOTIDE SEQUENCE [LARGE SCALE GENOMIC DNA]</scope>
    <source>
        <strain evidence="6">K</strain>
    </source>
</reference>
<dbReference type="VEuPathDB" id="TrichDB:TRFO_37376"/>
<keyword evidence="6" id="KW-0418">Kinase</keyword>
<dbReference type="GO" id="GO:0005524">
    <property type="term" value="F:ATP binding"/>
    <property type="evidence" value="ECO:0007669"/>
    <property type="project" value="UniProtKB-UniRule"/>
</dbReference>
<dbReference type="InterPro" id="IPR000719">
    <property type="entry name" value="Prot_kinase_dom"/>
</dbReference>
<protein>
    <submittedName>
        <fullName evidence="6">CAMK family protein kinase</fullName>
    </submittedName>
</protein>
<evidence type="ECO:0000256" key="2">
    <source>
        <dbReference type="ARBA" id="ARBA00022840"/>
    </source>
</evidence>
<dbReference type="EMBL" id="MLAK01001175">
    <property type="protein sequence ID" value="OHS96458.1"/>
    <property type="molecule type" value="Genomic_DNA"/>
</dbReference>
<dbReference type="FunFam" id="1.10.510.10:FF:000571">
    <property type="entry name" value="Maternal embryonic leucine zipper kinase"/>
    <property type="match status" value="1"/>
</dbReference>
<dbReference type="OrthoDB" id="10252171at2759"/>
<dbReference type="PANTHER" id="PTHR24362:SF309">
    <property type="entry name" value="PROTEIN KINASE DOMAIN-CONTAINING PROTEIN"/>
    <property type="match status" value="1"/>
</dbReference>
<dbReference type="PROSITE" id="PS00108">
    <property type="entry name" value="PROTEIN_KINASE_ST"/>
    <property type="match status" value="1"/>
</dbReference>
<dbReference type="Gene3D" id="1.10.510.10">
    <property type="entry name" value="Transferase(Phosphotransferase) domain 1"/>
    <property type="match status" value="1"/>
</dbReference>
<evidence type="ECO:0000313" key="7">
    <source>
        <dbReference type="Proteomes" id="UP000179807"/>
    </source>
</evidence>
<evidence type="ECO:0000256" key="4">
    <source>
        <dbReference type="RuleBase" id="RU000304"/>
    </source>
</evidence>
<accession>A0A1J4JB89</accession>
<feature type="binding site" evidence="3">
    <location>
        <position position="51"/>
    </location>
    <ligand>
        <name>ATP</name>
        <dbReference type="ChEBI" id="CHEBI:30616"/>
    </ligand>
</feature>
<evidence type="ECO:0000256" key="3">
    <source>
        <dbReference type="PROSITE-ProRule" id="PRU10141"/>
    </source>
</evidence>
<dbReference type="InterPro" id="IPR011009">
    <property type="entry name" value="Kinase-like_dom_sf"/>
</dbReference>
<comment type="caution">
    <text evidence="6">The sequence shown here is derived from an EMBL/GenBank/DDBJ whole genome shotgun (WGS) entry which is preliminary data.</text>
</comment>
<dbReference type="RefSeq" id="XP_068349595.1">
    <property type="nucleotide sequence ID" value="XM_068511391.1"/>
</dbReference>
<evidence type="ECO:0000313" key="6">
    <source>
        <dbReference type="EMBL" id="OHS96458.1"/>
    </source>
</evidence>
<dbReference type="GO" id="GO:0004674">
    <property type="term" value="F:protein serine/threonine kinase activity"/>
    <property type="evidence" value="ECO:0007669"/>
    <property type="project" value="UniProtKB-KW"/>
</dbReference>
<organism evidence="6 7">
    <name type="scientific">Tritrichomonas foetus</name>
    <dbReference type="NCBI Taxonomy" id="1144522"/>
    <lineage>
        <taxon>Eukaryota</taxon>
        <taxon>Metamonada</taxon>
        <taxon>Parabasalia</taxon>
        <taxon>Tritrichomonadida</taxon>
        <taxon>Tritrichomonadidae</taxon>
        <taxon>Tritrichomonas</taxon>
    </lineage>
</organism>
<proteinExistence type="inferred from homology"/>
<dbReference type="PROSITE" id="PS50011">
    <property type="entry name" value="PROTEIN_KINASE_DOM"/>
    <property type="match status" value="1"/>
</dbReference>
<dbReference type="PANTHER" id="PTHR24362">
    <property type="entry name" value="SERINE/THREONINE-PROTEIN KINASE NEK"/>
    <property type="match status" value="1"/>
</dbReference>
<keyword evidence="4" id="KW-0723">Serine/threonine-protein kinase</keyword>
<comment type="similarity">
    <text evidence="4">Belongs to the protein kinase superfamily.</text>
</comment>
<keyword evidence="1 3" id="KW-0547">Nucleotide-binding</keyword>
<dbReference type="InterPro" id="IPR017441">
    <property type="entry name" value="Protein_kinase_ATP_BS"/>
</dbReference>
<dbReference type="PROSITE" id="PS00107">
    <property type="entry name" value="PROTEIN_KINASE_ATP"/>
    <property type="match status" value="1"/>
</dbReference>
<dbReference type="CDD" id="cd14014">
    <property type="entry name" value="STKc_PknB_like"/>
    <property type="match status" value="1"/>
</dbReference>
<keyword evidence="6" id="KW-0808">Transferase</keyword>
<dbReference type="SMART" id="SM00220">
    <property type="entry name" value="S_TKc"/>
    <property type="match status" value="1"/>
</dbReference>
<name>A0A1J4JB89_9EUKA</name>
<gene>
    <name evidence="6" type="ORF">TRFO_37376</name>
</gene>
<dbReference type="Pfam" id="PF00069">
    <property type="entry name" value="Pkinase"/>
    <property type="match status" value="1"/>
</dbReference>
<dbReference type="InterPro" id="IPR008271">
    <property type="entry name" value="Ser/Thr_kinase_AS"/>
</dbReference>
<keyword evidence="2 3" id="KW-0067">ATP-binding</keyword>
<dbReference type="AlphaFoldDB" id="A0A1J4JB89"/>
<evidence type="ECO:0000256" key="1">
    <source>
        <dbReference type="ARBA" id="ARBA00022741"/>
    </source>
</evidence>
<dbReference type="GeneID" id="94846095"/>
<dbReference type="Proteomes" id="UP000179807">
    <property type="component" value="Unassembled WGS sequence"/>
</dbReference>
<dbReference type="SUPFAM" id="SSF56112">
    <property type="entry name" value="Protein kinase-like (PK-like)"/>
    <property type="match status" value="1"/>
</dbReference>
<sequence length="374" mass="42170">MLRKRQDEILDEARKVLYKHGYFLGNPIGDGGFATVYRVKSRQYDEDFAVKLIDLSVADDEPLISFPEDGVNHKITNNISQLNSALPSSFEAEINALTNLCHPNVIKIYNHFRSDTLMYIILEYCPGGCIKDLMEKSGYIKPPQLYELCKEILSALDCCHRNGIAHRDVKPSNILIDKYGRAKLADFGLAQKSQLSKMFGGSLPYLAPEILKKKPFDPIKADVWALGVTFFELAAGYLPFKADSIEQLKSEIGSNSLAIPPHFTHNFTGVLKLMLNAQPHHRSSVQAVSQLPIFSSQKTEMNRTYSNSINPTEKQRMKMGHISSSAYLARNTSSRKSLLFTKKRFFSLPINKTFAVDQEMSDGELETILSCRNY</sequence>
<evidence type="ECO:0000259" key="5">
    <source>
        <dbReference type="PROSITE" id="PS50011"/>
    </source>
</evidence>
<feature type="domain" description="Protein kinase" evidence="5">
    <location>
        <begin position="22"/>
        <end position="294"/>
    </location>
</feature>